<protein>
    <submittedName>
        <fullName evidence="2">Uncharacterized protein</fullName>
    </submittedName>
</protein>
<keyword evidence="3" id="KW-1185">Reference proteome</keyword>
<name>A0ABV0SN70_9TELE</name>
<evidence type="ECO:0000313" key="2">
    <source>
        <dbReference type="EMBL" id="MEQ2222009.1"/>
    </source>
</evidence>
<evidence type="ECO:0000256" key="1">
    <source>
        <dbReference type="SAM" id="MobiDB-lite"/>
    </source>
</evidence>
<dbReference type="Proteomes" id="UP001482620">
    <property type="component" value="Unassembled WGS sequence"/>
</dbReference>
<dbReference type="PANTHER" id="PTHR28597:SF3">
    <property type="entry name" value="VOLTAGE-DEPENDENT CALCIUM CHANNEL BETA SUBUNIT-ASSOCIATED REGULATORY PROTEIN-LIKE"/>
    <property type="match status" value="1"/>
</dbReference>
<dbReference type="InterPro" id="IPR037658">
    <property type="entry name" value="CBARP"/>
</dbReference>
<dbReference type="PANTHER" id="PTHR28597">
    <property type="entry name" value="VOLTAGE-DEPENDENT CALCIUM CHANNEL BETA SUBUNIT-ASSOCIATED REGULATORY PROTEIN"/>
    <property type="match status" value="1"/>
</dbReference>
<proteinExistence type="predicted"/>
<organism evidence="2 3">
    <name type="scientific">Ilyodon furcidens</name>
    <name type="common">goldbreast splitfin</name>
    <dbReference type="NCBI Taxonomy" id="33524"/>
    <lineage>
        <taxon>Eukaryota</taxon>
        <taxon>Metazoa</taxon>
        <taxon>Chordata</taxon>
        <taxon>Craniata</taxon>
        <taxon>Vertebrata</taxon>
        <taxon>Euteleostomi</taxon>
        <taxon>Actinopterygii</taxon>
        <taxon>Neopterygii</taxon>
        <taxon>Teleostei</taxon>
        <taxon>Neoteleostei</taxon>
        <taxon>Acanthomorphata</taxon>
        <taxon>Ovalentaria</taxon>
        <taxon>Atherinomorphae</taxon>
        <taxon>Cyprinodontiformes</taxon>
        <taxon>Goodeidae</taxon>
        <taxon>Ilyodon</taxon>
    </lineage>
</organism>
<evidence type="ECO:0000313" key="3">
    <source>
        <dbReference type="Proteomes" id="UP001482620"/>
    </source>
</evidence>
<gene>
    <name evidence="2" type="ORF">ILYODFUR_021556</name>
</gene>
<feature type="non-terminal residue" evidence="2">
    <location>
        <position position="213"/>
    </location>
</feature>
<sequence length="213" mass="24149">MTLRRQTRLMLRILSPHKVRAVRFYLQFHTFLLVQCGHRLLCSYSLVRPCGSEITIRLDESDALSTSSCHNGESDRFVSTGSTGRRVSFNEYALYEQEKNSLEKGRRYTLTEGDFHHLKKARLTHLHLAPAPCDLKILTIMECDSTESSTINISESAVPKLPLSIYQPIERRVPDWMGQSLSGGLPGDPHHSTVLDQGDRQSLPVLKTQRSQT</sequence>
<dbReference type="EMBL" id="JAHRIQ010002308">
    <property type="protein sequence ID" value="MEQ2222009.1"/>
    <property type="molecule type" value="Genomic_DNA"/>
</dbReference>
<feature type="region of interest" description="Disordered" evidence="1">
    <location>
        <begin position="177"/>
        <end position="213"/>
    </location>
</feature>
<comment type="caution">
    <text evidence="2">The sequence shown here is derived from an EMBL/GenBank/DDBJ whole genome shotgun (WGS) entry which is preliminary data.</text>
</comment>
<accession>A0ABV0SN70</accession>
<reference evidence="2 3" key="1">
    <citation type="submission" date="2021-06" db="EMBL/GenBank/DDBJ databases">
        <authorList>
            <person name="Palmer J.M."/>
        </authorList>
    </citation>
    <scope>NUCLEOTIDE SEQUENCE [LARGE SCALE GENOMIC DNA]</scope>
    <source>
        <strain evidence="3">if_2019</strain>
        <tissue evidence="2">Muscle</tissue>
    </source>
</reference>
<feature type="compositionally biased region" description="Basic and acidic residues" evidence="1">
    <location>
        <begin position="188"/>
        <end position="199"/>
    </location>
</feature>